<name>A0A060M216_9BACI</name>
<proteinExistence type="predicted"/>
<dbReference type="KEGG" id="ble:BleG1_1526"/>
<dbReference type="Proteomes" id="UP000027142">
    <property type="component" value="Chromosome"/>
</dbReference>
<evidence type="ECO:0000313" key="1">
    <source>
        <dbReference type="EMBL" id="AIC94104.1"/>
    </source>
</evidence>
<dbReference type="AlphaFoldDB" id="A0A060M216"/>
<dbReference type="STRING" id="1246626.BleG1_1526"/>
<dbReference type="PATRIC" id="fig|1246626.3.peg.1511"/>
<sequence length="127" mass="14487">MEWMLALLLGTAIVLLIVSFVKEDKGSKIEDQIEHLSISFMQELHQVKNQLRDIELDAEIAAKDAQQQNRSNSHQQLLREILDLHKRGYSVEGIALETSLEPHEVDRLLSPYLDGQVEERTKVANDA</sequence>
<reference evidence="1 2" key="1">
    <citation type="journal article" date="2014" name="Gene">
        <title>A comparative genomic analysis of the alkalitolerant soil bacterium Bacillus lehensis G1.</title>
        <authorList>
            <person name="Noor Y.M."/>
            <person name="Samsulrizal N.H."/>
            <person name="Jema'on N.A."/>
            <person name="Low K.O."/>
            <person name="Ramli A.N."/>
            <person name="Alias N.I."/>
            <person name="Damis S.I."/>
            <person name="Fuzi S.F."/>
            <person name="Isa M.N."/>
            <person name="Murad A.M."/>
            <person name="Raih M.F."/>
            <person name="Bakar F.D."/>
            <person name="Najimudin N."/>
            <person name="Mahadi N.M."/>
            <person name="Illias R.M."/>
        </authorList>
    </citation>
    <scope>NUCLEOTIDE SEQUENCE [LARGE SCALE GENOMIC DNA]</scope>
    <source>
        <strain evidence="1 2">G1</strain>
    </source>
</reference>
<organism evidence="1 2">
    <name type="scientific">Shouchella lehensis G1</name>
    <dbReference type="NCBI Taxonomy" id="1246626"/>
    <lineage>
        <taxon>Bacteria</taxon>
        <taxon>Bacillati</taxon>
        <taxon>Bacillota</taxon>
        <taxon>Bacilli</taxon>
        <taxon>Bacillales</taxon>
        <taxon>Bacillaceae</taxon>
        <taxon>Shouchella</taxon>
    </lineage>
</organism>
<protein>
    <submittedName>
        <fullName evidence="1">Uncharacterized protein</fullName>
    </submittedName>
</protein>
<gene>
    <name evidence="1" type="ORF">BleG1_1526</name>
</gene>
<dbReference type="eggNOG" id="ENOG5030FYQ">
    <property type="taxonomic scope" value="Bacteria"/>
</dbReference>
<accession>A0A060M216</accession>
<evidence type="ECO:0000313" key="2">
    <source>
        <dbReference type="Proteomes" id="UP000027142"/>
    </source>
</evidence>
<dbReference type="HOGENOM" id="CLU_142821_1_1_9"/>
<dbReference type="OrthoDB" id="2937672at2"/>
<dbReference type="RefSeq" id="WP_035398116.1">
    <property type="nucleotide sequence ID" value="NZ_CP003923.1"/>
</dbReference>
<dbReference type="EMBL" id="CP003923">
    <property type="protein sequence ID" value="AIC94104.1"/>
    <property type="molecule type" value="Genomic_DNA"/>
</dbReference>
<keyword evidence="2" id="KW-1185">Reference proteome</keyword>